<reference evidence="10 11" key="1">
    <citation type="journal article" date="2021" name="Elife">
        <title>Chloroplast acquisition without the gene transfer in kleptoplastic sea slugs, Plakobranchus ocellatus.</title>
        <authorList>
            <person name="Maeda T."/>
            <person name="Takahashi S."/>
            <person name="Yoshida T."/>
            <person name="Shimamura S."/>
            <person name="Takaki Y."/>
            <person name="Nagai Y."/>
            <person name="Toyoda A."/>
            <person name="Suzuki Y."/>
            <person name="Arimoto A."/>
            <person name="Ishii H."/>
            <person name="Satoh N."/>
            <person name="Nishiyama T."/>
            <person name="Hasebe M."/>
            <person name="Maruyama T."/>
            <person name="Minagawa J."/>
            <person name="Obokata J."/>
            <person name="Shigenobu S."/>
        </authorList>
    </citation>
    <scope>NUCLEOTIDE SEQUENCE [LARGE SCALE GENOMIC DNA]</scope>
</reference>
<dbReference type="PANTHER" id="PTHR46685">
    <property type="entry name" value="28S RIBOSOMAL PROTEIN S15, MITOCHONDRIAL"/>
    <property type="match status" value="1"/>
</dbReference>
<dbReference type="SUPFAM" id="SSF47060">
    <property type="entry name" value="S15/NS1 RNA-binding domain"/>
    <property type="match status" value="1"/>
</dbReference>
<dbReference type="InterPro" id="IPR000589">
    <property type="entry name" value="Ribosomal_uS15"/>
</dbReference>
<dbReference type="GO" id="GO:0032543">
    <property type="term" value="P:mitochondrial translation"/>
    <property type="evidence" value="ECO:0007669"/>
    <property type="project" value="TreeGrafter"/>
</dbReference>
<comment type="similarity">
    <text evidence="2 9">Belongs to the universal ribosomal protein uS15 family.</text>
</comment>
<comment type="subcellular location">
    <subcellularLocation>
        <location evidence="1">Mitochondrion</location>
    </subcellularLocation>
</comment>
<organism evidence="10 11">
    <name type="scientific">Elysia marginata</name>
    <dbReference type="NCBI Taxonomy" id="1093978"/>
    <lineage>
        <taxon>Eukaryota</taxon>
        <taxon>Metazoa</taxon>
        <taxon>Spiralia</taxon>
        <taxon>Lophotrochozoa</taxon>
        <taxon>Mollusca</taxon>
        <taxon>Gastropoda</taxon>
        <taxon>Heterobranchia</taxon>
        <taxon>Euthyneura</taxon>
        <taxon>Panpulmonata</taxon>
        <taxon>Sacoglossa</taxon>
        <taxon>Placobranchoidea</taxon>
        <taxon>Plakobranchidae</taxon>
        <taxon>Elysia</taxon>
    </lineage>
</organism>
<dbReference type="AlphaFoldDB" id="A0AAV4IUS4"/>
<keyword evidence="11" id="KW-1185">Reference proteome</keyword>
<keyword evidence="6 9" id="KW-0687">Ribonucleoprotein</keyword>
<dbReference type="Pfam" id="PF00312">
    <property type="entry name" value="Ribosomal_S15"/>
    <property type="match status" value="1"/>
</dbReference>
<dbReference type="EMBL" id="BMAT01009820">
    <property type="protein sequence ID" value="GFS14253.1"/>
    <property type="molecule type" value="Genomic_DNA"/>
</dbReference>
<gene>
    <name evidence="10" type="ORF">ElyMa_004902800</name>
</gene>
<keyword evidence="3" id="KW-0809">Transit peptide</keyword>
<dbReference type="Gene3D" id="1.10.287.10">
    <property type="entry name" value="S15/NS1, RNA-binding"/>
    <property type="match status" value="1"/>
</dbReference>
<name>A0AAV4IUS4_9GAST</name>
<proteinExistence type="inferred from homology"/>
<dbReference type="PANTHER" id="PTHR46685:SF1">
    <property type="entry name" value="SMALL RIBOSOMAL SUBUNIT PROTEIN US15M"/>
    <property type="match status" value="1"/>
</dbReference>
<evidence type="ECO:0000256" key="4">
    <source>
        <dbReference type="ARBA" id="ARBA00022980"/>
    </source>
</evidence>
<evidence type="ECO:0000256" key="3">
    <source>
        <dbReference type="ARBA" id="ARBA00022946"/>
    </source>
</evidence>
<protein>
    <recommendedName>
        <fullName evidence="7">Small ribosomal subunit protein uS15m</fullName>
    </recommendedName>
    <alternativeName>
        <fullName evidence="8">28S ribosomal protein S15, mitochondrial</fullName>
    </alternativeName>
</protein>
<dbReference type="GO" id="GO:0003723">
    <property type="term" value="F:RNA binding"/>
    <property type="evidence" value="ECO:0007669"/>
    <property type="project" value="TreeGrafter"/>
</dbReference>
<evidence type="ECO:0000256" key="2">
    <source>
        <dbReference type="ARBA" id="ARBA00008434"/>
    </source>
</evidence>
<evidence type="ECO:0000313" key="11">
    <source>
        <dbReference type="Proteomes" id="UP000762676"/>
    </source>
</evidence>
<keyword evidence="5" id="KW-0496">Mitochondrion</keyword>
<feature type="non-terminal residue" evidence="10">
    <location>
        <position position="1"/>
    </location>
</feature>
<dbReference type="Proteomes" id="UP000762676">
    <property type="component" value="Unassembled WGS sequence"/>
</dbReference>
<dbReference type="GO" id="GO:0005763">
    <property type="term" value="C:mitochondrial small ribosomal subunit"/>
    <property type="evidence" value="ECO:0007669"/>
    <property type="project" value="TreeGrafter"/>
</dbReference>
<comment type="caution">
    <text evidence="10">The sequence shown here is derived from an EMBL/GenBank/DDBJ whole genome shotgun (WGS) entry which is preliminary data.</text>
</comment>
<sequence>ALLTLGIRQMIPYCIQFRTDKGNKIFLLKRIFRRRRLLTRLREIDHERFEWLLKELKIRYVIPRDREEFKGWKHNKRVATQEEARDLQRMKLEELKVIITLQRVPIF</sequence>
<evidence type="ECO:0000256" key="5">
    <source>
        <dbReference type="ARBA" id="ARBA00023128"/>
    </source>
</evidence>
<evidence type="ECO:0000256" key="7">
    <source>
        <dbReference type="ARBA" id="ARBA00035249"/>
    </source>
</evidence>
<evidence type="ECO:0000256" key="6">
    <source>
        <dbReference type="ARBA" id="ARBA00023274"/>
    </source>
</evidence>
<dbReference type="GO" id="GO:0003735">
    <property type="term" value="F:structural constituent of ribosome"/>
    <property type="evidence" value="ECO:0007669"/>
    <property type="project" value="InterPro"/>
</dbReference>
<evidence type="ECO:0000256" key="1">
    <source>
        <dbReference type="ARBA" id="ARBA00004173"/>
    </source>
</evidence>
<dbReference type="InterPro" id="IPR009068">
    <property type="entry name" value="uS15_NS1_RNA-bd_sf"/>
</dbReference>
<accession>A0AAV4IUS4</accession>
<evidence type="ECO:0000256" key="8">
    <source>
        <dbReference type="ARBA" id="ARBA00035528"/>
    </source>
</evidence>
<keyword evidence="4 9" id="KW-0689">Ribosomal protein</keyword>
<evidence type="ECO:0000313" key="10">
    <source>
        <dbReference type="EMBL" id="GFS14253.1"/>
    </source>
</evidence>
<dbReference type="InterPro" id="IPR052137">
    <property type="entry name" value="uS15_ribosomal"/>
</dbReference>
<evidence type="ECO:0000256" key="9">
    <source>
        <dbReference type="RuleBase" id="RU003919"/>
    </source>
</evidence>